<organism evidence="1 2">
    <name type="scientific">Bacillus phage CP-51</name>
    <dbReference type="NCBI Taxonomy" id="1391188"/>
    <lineage>
        <taxon>Viruses</taxon>
        <taxon>Duplodnaviria</taxon>
        <taxon>Heunggongvirae</taxon>
        <taxon>Uroviricota</taxon>
        <taxon>Caudoviricetes</taxon>
        <taxon>Herelleviridae</taxon>
        <taxon>Spounavirinae</taxon>
        <taxon>Siminovitchvirus</taxon>
        <taxon>Siminovitchvirus CP51</taxon>
    </lineage>
</organism>
<dbReference type="GeneID" id="22277060"/>
<evidence type="ECO:0000313" key="1">
    <source>
        <dbReference type="EMBL" id="AID50552.1"/>
    </source>
</evidence>
<reference evidence="1" key="1">
    <citation type="journal article" date="2014" name="Virology">
        <title>The odd one out: Bacillus ACT bacteriophage CP-51 exhibits unusual properties compared to related Spounavirinae W.Ph. and Bastille.</title>
        <authorList>
            <person name="Klumpp J."/>
            <person name="Schmuki M."/>
            <person name="Sozhamannan S."/>
            <person name="Beyer W."/>
            <person name="Fouts D.E."/>
            <person name="Bernbach V."/>
            <person name="Calendar R."/>
            <person name="Loessner M.J."/>
        </authorList>
    </citation>
    <scope>NUCLEOTIDE SEQUENCE [LARGE SCALE GENOMIC DNA]</scope>
</reference>
<dbReference type="EMBL" id="KF554508">
    <property type="protein sequence ID" value="AID50552.1"/>
    <property type="molecule type" value="Genomic_DNA"/>
</dbReference>
<dbReference type="KEGG" id="vg:22277060"/>
<sequence length="20" mass="2306">MLSPFLFIVRGLICFSLCFV</sequence>
<accession>A0A068EQB9</accession>
<protein>
    <submittedName>
        <fullName evidence="1">Uncharacterized protein</fullName>
    </submittedName>
</protein>
<dbReference type="RefSeq" id="YP_009099161.1">
    <property type="nucleotide sequence ID" value="NC_025423.1"/>
</dbReference>
<keyword evidence="2" id="KW-1185">Reference proteome</keyword>
<name>A0A068EQB9_9CAUD</name>
<dbReference type="Proteomes" id="UP000027382">
    <property type="component" value="Segment"/>
</dbReference>
<proteinExistence type="predicted"/>
<evidence type="ECO:0000313" key="2">
    <source>
        <dbReference type="Proteomes" id="UP000027382"/>
    </source>
</evidence>